<dbReference type="NCBIfam" id="NF040494">
    <property type="entry name" value="nitrored_ArsF"/>
    <property type="match status" value="1"/>
</dbReference>
<reference evidence="1 2" key="1">
    <citation type="journal article" date="2013" name="Mar. Genomics">
        <title>Expression of sulfatases in Rhodopirellula baltica and the diversity of sulfatases in the genus Rhodopirellula.</title>
        <authorList>
            <person name="Wegner C.E."/>
            <person name="Richter-Heitmann T."/>
            <person name="Klindworth A."/>
            <person name="Klockow C."/>
            <person name="Richter M."/>
            <person name="Achstetter T."/>
            <person name="Glockner F.O."/>
            <person name="Harder J."/>
        </authorList>
    </citation>
    <scope>NUCLEOTIDE SEQUENCE [LARGE SCALE GENOMIC DNA]</scope>
    <source>
        <strain evidence="1 2">SM41</strain>
    </source>
</reference>
<dbReference type="InterPro" id="IPR036249">
    <property type="entry name" value="Thioredoxin-like_sf"/>
</dbReference>
<evidence type="ECO:0000313" key="1">
    <source>
        <dbReference type="EMBL" id="EMI56812.1"/>
    </source>
</evidence>
<name>M5U5S7_9BACT</name>
<dbReference type="EMBL" id="ANOH01000121">
    <property type="protein sequence ID" value="EMI56812.1"/>
    <property type="molecule type" value="Genomic_DNA"/>
</dbReference>
<dbReference type="AlphaFoldDB" id="M5U5S7"/>
<sequence length="172" mass="19715">MEAKQKKQFKRESAMQRIFLAIAVSCGLVCTVTAQQPTHETGTLAQEQVQPPPNQVIAVYFHRTQRCPTCKRIGTLTQQAVTKKYAAELRTKSVEVRLIDFEDEKNSHLTNYYKIKSPTLILLDVKDGKVTRWKAMPKVWQLIGRPDMFEDYVQQGVKSYLSETPTPNEANR</sequence>
<accession>M5U5S7</accession>
<evidence type="ECO:0000313" key="2">
    <source>
        <dbReference type="Proteomes" id="UP000011885"/>
    </source>
</evidence>
<dbReference type="SUPFAM" id="SSF52833">
    <property type="entry name" value="Thioredoxin-like"/>
    <property type="match status" value="1"/>
</dbReference>
<protein>
    <submittedName>
        <fullName evidence="1">Putative secreted protein</fullName>
    </submittedName>
</protein>
<keyword evidence="2" id="KW-1185">Reference proteome</keyword>
<dbReference type="Gene3D" id="3.40.30.10">
    <property type="entry name" value="Glutaredoxin"/>
    <property type="match status" value="1"/>
</dbReference>
<gene>
    <name evidence="1" type="ORF">RSSM_01755</name>
</gene>
<dbReference type="Proteomes" id="UP000011885">
    <property type="component" value="Unassembled WGS sequence"/>
</dbReference>
<organism evidence="1 2">
    <name type="scientific">Rhodopirellula sallentina SM41</name>
    <dbReference type="NCBI Taxonomy" id="1263870"/>
    <lineage>
        <taxon>Bacteria</taxon>
        <taxon>Pseudomonadati</taxon>
        <taxon>Planctomycetota</taxon>
        <taxon>Planctomycetia</taxon>
        <taxon>Pirellulales</taxon>
        <taxon>Pirellulaceae</taxon>
        <taxon>Rhodopirellula</taxon>
    </lineage>
</organism>
<dbReference type="InterPro" id="IPR047698">
    <property type="entry name" value="ArsF-like"/>
</dbReference>
<comment type="caution">
    <text evidence="1">The sequence shown here is derived from an EMBL/GenBank/DDBJ whole genome shotgun (WGS) entry which is preliminary data.</text>
</comment>
<dbReference type="PATRIC" id="fig|1263870.3.peg.1878"/>
<proteinExistence type="predicted"/>